<evidence type="ECO:0000313" key="3">
    <source>
        <dbReference type="Proteomes" id="UP000078560"/>
    </source>
</evidence>
<evidence type="ECO:0000256" key="1">
    <source>
        <dbReference type="SAM" id="Phobius"/>
    </source>
</evidence>
<sequence>MYNFVSSHETYKRIFDDTTKDDSNKSMLPCENVNYLEFDNGTSFDYPCERVAMYLSSIKEKDGYSVNTSESCKYLSYRLYNELMSRGKSKYDTPKFYEKFKNTYDELDTCSRYREIVSGDIFENITKLCNMYSKLNKFKSTHDISVHERCQYVAQRFTSYNSYINLCNNSIYRDFCNALEEFRKNYNEYMDSQTICESIPKHLPPAFGHNIIVIALIPIVMTVVISFLSFICYKVGKYYTKKQNKTLNNIEDIPAELIHTSERNNKHSENMRYNIAYYSSYYS</sequence>
<gene>
    <name evidence="2" type="ORF">POVCU2_0067030</name>
</gene>
<dbReference type="AlphaFoldDB" id="A0A1A8WJB6"/>
<reference evidence="3" key="1">
    <citation type="submission" date="2016-05" db="EMBL/GenBank/DDBJ databases">
        <authorList>
            <person name="Naeem Raeece"/>
        </authorList>
    </citation>
    <scope>NUCLEOTIDE SEQUENCE [LARGE SCALE GENOMIC DNA]</scope>
</reference>
<protein>
    <submittedName>
        <fullName evidence="2">PIR Superfamily Protein</fullName>
    </submittedName>
</protein>
<accession>A0A1A8WJB6</accession>
<feature type="transmembrane region" description="Helical" evidence="1">
    <location>
        <begin position="211"/>
        <end position="233"/>
    </location>
</feature>
<keyword evidence="1" id="KW-1133">Transmembrane helix</keyword>
<keyword evidence="1" id="KW-0472">Membrane</keyword>
<name>A0A1A8WJB6_PLAOA</name>
<proteinExistence type="predicted"/>
<dbReference type="EMBL" id="FLQU01001093">
    <property type="protein sequence ID" value="SBS91347.1"/>
    <property type="molecule type" value="Genomic_DNA"/>
</dbReference>
<dbReference type="Proteomes" id="UP000078560">
    <property type="component" value="Unassembled WGS sequence"/>
</dbReference>
<organism evidence="2 3">
    <name type="scientific">Plasmodium ovale curtisi</name>
    <dbReference type="NCBI Taxonomy" id="864141"/>
    <lineage>
        <taxon>Eukaryota</taxon>
        <taxon>Sar</taxon>
        <taxon>Alveolata</taxon>
        <taxon>Apicomplexa</taxon>
        <taxon>Aconoidasida</taxon>
        <taxon>Haemosporida</taxon>
        <taxon>Plasmodiidae</taxon>
        <taxon>Plasmodium</taxon>
        <taxon>Plasmodium (Plasmodium)</taxon>
    </lineage>
</organism>
<evidence type="ECO:0000313" key="2">
    <source>
        <dbReference type="EMBL" id="SBS91347.1"/>
    </source>
</evidence>
<keyword evidence="1" id="KW-0812">Transmembrane</keyword>